<name>A0AA42PAJ7_STUST</name>
<reference evidence="2" key="1">
    <citation type="submission" date="2022-09" db="EMBL/GenBank/DDBJ databases">
        <title>Intensive care unit water sources are persistently colonized with multi-drug resistant bacteria and are the site of extensive horizontal gene transfer of antibiotic resistance genes.</title>
        <authorList>
            <person name="Diorio-Toth L."/>
        </authorList>
    </citation>
    <scope>NUCLEOTIDE SEQUENCE</scope>
    <source>
        <strain evidence="2">GD03947</strain>
    </source>
</reference>
<protein>
    <submittedName>
        <fullName evidence="2">Uncharacterized protein</fullName>
    </submittedName>
</protein>
<evidence type="ECO:0000313" key="3">
    <source>
        <dbReference type="Proteomes" id="UP001158500"/>
    </source>
</evidence>
<dbReference type="AlphaFoldDB" id="A0AA42PAJ7"/>
<proteinExistence type="predicted"/>
<feature type="region of interest" description="Disordered" evidence="1">
    <location>
        <begin position="55"/>
        <end position="74"/>
    </location>
</feature>
<dbReference type="RefSeq" id="WP_279641452.1">
    <property type="nucleotide sequence ID" value="NZ_JAOCAE010000006.1"/>
</dbReference>
<dbReference type="EMBL" id="JAOCAE010000006">
    <property type="protein sequence ID" value="MDH1236540.1"/>
    <property type="molecule type" value="Genomic_DNA"/>
</dbReference>
<sequence length="187" mass="20877">MSDFEQDDELQVPDELTTLKARADLLGVSYHPSIGVDKLREKVAAKLAEGEAPVADSSSVAAAEETEGQRRKRLRDEASALVRIRVTCMNPFKSEWEGEIITAGNRYAGTHKKYVPFNADEGWHVPRIIYNQLVQRQCQVFHTVTLPGGKKIRKGKLIKEFAIEVLPPLTKEELHDLAQRQAMAGGL</sequence>
<evidence type="ECO:0000256" key="1">
    <source>
        <dbReference type="SAM" id="MobiDB-lite"/>
    </source>
</evidence>
<evidence type="ECO:0000313" key="2">
    <source>
        <dbReference type="EMBL" id="MDH1236540.1"/>
    </source>
</evidence>
<gene>
    <name evidence="2" type="ORF">N5C32_10865</name>
</gene>
<organism evidence="2 3">
    <name type="scientific">Stutzerimonas stutzeri</name>
    <name type="common">Pseudomonas stutzeri</name>
    <dbReference type="NCBI Taxonomy" id="316"/>
    <lineage>
        <taxon>Bacteria</taxon>
        <taxon>Pseudomonadati</taxon>
        <taxon>Pseudomonadota</taxon>
        <taxon>Gammaproteobacteria</taxon>
        <taxon>Pseudomonadales</taxon>
        <taxon>Pseudomonadaceae</taxon>
        <taxon>Stutzerimonas</taxon>
    </lineage>
</organism>
<comment type="caution">
    <text evidence="2">The sequence shown here is derived from an EMBL/GenBank/DDBJ whole genome shotgun (WGS) entry which is preliminary data.</text>
</comment>
<accession>A0AA42PAJ7</accession>
<dbReference type="Proteomes" id="UP001158500">
    <property type="component" value="Unassembled WGS sequence"/>
</dbReference>